<dbReference type="VEuPathDB" id="ToxoDB:ETH2_1311100"/>
<dbReference type="GeneID" id="25251113"/>
<accession>U6KJX7</accession>
<name>U6KJX7_EIMTE</name>
<evidence type="ECO:0000313" key="3">
    <source>
        <dbReference type="Proteomes" id="UP000030747"/>
    </source>
</evidence>
<sequence length="226" mass="26138">MGRGDFPYLLQQWLRSCIDSYRSTSLYHRNLGFFFVGIFGGAVWGKYKRHEREARNADCATVHLMFYKVPNPPSEQRIEPATRGQSDAQSSFQTRRRFEKLWEEAARLLQRQPGYTYTQMFRKLASDEEVAQAGAADLVDVDFERRSGGRKGIGAGLEASRDGGNADKDRHTLDYVELRVWEDESFRQKAQTMQQPYIEKMLLLGVRMYGGLYSRVFDDALVRLIQ</sequence>
<reference evidence="2" key="2">
    <citation type="submission" date="2013-10" db="EMBL/GenBank/DDBJ databases">
        <authorList>
            <person name="Aslett M."/>
        </authorList>
    </citation>
    <scope>NUCLEOTIDE SEQUENCE [LARGE SCALE GENOMIC DNA]</scope>
    <source>
        <strain evidence="2">Houghton</strain>
    </source>
</reference>
<dbReference type="RefSeq" id="XP_013229072.1">
    <property type="nucleotide sequence ID" value="XM_013373618.1"/>
</dbReference>
<reference evidence="2" key="1">
    <citation type="submission" date="2013-10" db="EMBL/GenBank/DDBJ databases">
        <title>Genomic analysis of the causative agents of coccidiosis in chickens.</title>
        <authorList>
            <person name="Reid A.J."/>
            <person name="Blake D."/>
            <person name="Billington K."/>
            <person name="Browne H."/>
            <person name="Dunn M."/>
            <person name="Hung S."/>
            <person name="Kawahara F."/>
            <person name="Miranda-Saavedra D."/>
            <person name="Mourier T."/>
            <person name="Nagra H."/>
            <person name="Otto T.D."/>
            <person name="Rawlings N."/>
            <person name="Sanchez A."/>
            <person name="Sanders M."/>
            <person name="Subramaniam C."/>
            <person name="Tay Y."/>
            <person name="Dear P."/>
            <person name="Doerig C."/>
            <person name="Gruber A."/>
            <person name="Parkinson J."/>
            <person name="Shirley M."/>
            <person name="Wan K.L."/>
            <person name="Berriman M."/>
            <person name="Tomley F."/>
            <person name="Pain A."/>
        </authorList>
    </citation>
    <scope>NUCLEOTIDE SEQUENCE [LARGE SCALE GENOMIC DNA]</scope>
    <source>
        <strain evidence="2">Houghton</strain>
    </source>
</reference>
<proteinExistence type="predicted"/>
<dbReference type="VEuPathDB" id="ToxoDB:ETH_00009585"/>
<dbReference type="EMBL" id="HG673821">
    <property type="protein sequence ID" value="CDJ38234.1"/>
    <property type="molecule type" value="Genomic_DNA"/>
</dbReference>
<dbReference type="OMA" id="KAFEQEW"/>
<gene>
    <name evidence="2" type="ORF">ETH_00009585</name>
</gene>
<protein>
    <submittedName>
        <fullName evidence="2">Uncharacterized protein</fullName>
    </submittedName>
</protein>
<organism evidence="2 3">
    <name type="scientific">Eimeria tenella</name>
    <name type="common">Coccidian parasite</name>
    <dbReference type="NCBI Taxonomy" id="5802"/>
    <lineage>
        <taxon>Eukaryota</taxon>
        <taxon>Sar</taxon>
        <taxon>Alveolata</taxon>
        <taxon>Apicomplexa</taxon>
        <taxon>Conoidasida</taxon>
        <taxon>Coccidia</taxon>
        <taxon>Eucoccidiorida</taxon>
        <taxon>Eimeriorina</taxon>
        <taxon>Eimeriidae</taxon>
        <taxon>Eimeria</taxon>
    </lineage>
</organism>
<feature type="region of interest" description="Disordered" evidence="1">
    <location>
        <begin position="73"/>
        <end position="92"/>
    </location>
</feature>
<evidence type="ECO:0000313" key="2">
    <source>
        <dbReference type="EMBL" id="CDJ38234.1"/>
    </source>
</evidence>
<evidence type="ECO:0000256" key="1">
    <source>
        <dbReference type="SAM" id="MobiDB-lite"/>
    </source>
</evidence>
<feature type="compositionally biased region" description="Polar residues" evidence="1">
    <location>
        <begin position="83"/>
        <end position="92"/>
    </location>
</feature>
<dbReference type="AlphaFoldDB" id="U6KJX7"/>
<dbReference type="Proteomes" id="UP000030747">
    <property type="component" value="Unassembled WGS sequence"/>
</dbReference>
<dbReference type="OrthoDB" id="345491at2759"/>
<keyword evidence="3" id="KW-1185">Reference proteome</keyword>